<evidence type="ECO:0000313" key="4">
    <source>
        <dbReference type="EMBL" id="MDO6542019.1"/>
    </source>
</evidence>
<feature type="chain" id="PRO_5043857735" evidence="2">
    <location>
        <begin position="22"/>
        <end position="204"/>
    </location>
</feature>
<comment type="caution">
    <text evidence="4">The sequence shown here is derived from an EMBL/GenBank/DDBJ whole genome shotgun (WGS) entry which is preliminary data.</text>
</comment>
<dbReference type="RefSeq" id="WP_062687620.1">
    <property type="nucleotide sequence ID" value="NZ_AP024851.1"/>
</dbReference>
<keyword evidence="1 2" id="KW-0732">Signal</keyword>
<dbReference type="Pfam" id="PF13505">
    <property type="entry name" value="OMP_b-brl"/>
    <property type="match status" value="1"/>
</dbReference>
<evidence type="ECO:0000256" key="2">
    <source>
        <dbReference type="SAM" id="SignalP"/>
    </source>
</evidence>
<dbReference type="AlphaFoldDB" id="A0AAW7Y0R9"/>
<dbReference type="Gene3D" id="2.40.160.20">
    <property type="match status" value="1"/>
</dbReference>
<proteinExistence type="predicted"/>
<evidence type="ECO:0000256" key="1">
    <source>
        <dbReference type="ARBA" id="ARBA00022729"/>
    </source>
</evidence>
<dbReference type="InterPro" id="IPR011250">
    <property type="entry name" value="OMP/PagP_B-barrel"/>
</dbReference>
<feature type="signal peptide" evidence="2">
    <location>
        <begin position="1"/>
        <end position="21"/>
    </location>
</feature>
<sequence length="204" mass="21787">MKKVLSVAAIALALSATAVQANEGVYVGANFQMADFNLKPEVKEADALFGGKYNASTVNLIAGYDFNEYVAVEGRIGIPASSESSSRMIASLEGKPTTSYAVFGKGKLPLNDMFSLYALVGFGSSPYKLEAKLADQSIGDIKFDKVSLQYAAGVEVNFTQNIAMTAEYGMFGSGKQDIVLVKGDLESKAKYDTTGFNVGIKYKF</sequence>
<reference evidence="4" key="1">
    <citation type="submission" date="2023-07" db="EMBL/GenBank/DDBJ databases">
        <title>Genome content predicts the carbon catabolic preferences of heterotrophic bacteria.</title>
        <authorList>
            <person name="Gralka M."/>
        </authorList>
    </citation>
    <scope>NUCLEOTIDE SEQUENCE</scope>
    <source>
        <strain evidence="4">G2M05</strain>
    </source>
</reference>
<evidence type="ECO:0000259" key="3">
    <source>
        <dbReference type="Pfam" id="PF13505"/>
    </source>
</evidence>
<feature type="domain" description="Outer membrane protein beta-barrel" evidence="3">
    <location>
        <begin position="7"/>
        <end position="204"/>
    </location>
</feature>
<dbReference type="SUPFAM" id="SSF56925">
    <property type="entry name" value="OMPA-like"/>
    <property type="match status" value="1"/>
</dbReference>
<accession>A0AAW7Y0R9</accession>
<evidence type="ECO:0000313" key="5">
    <source>
        <dbReference type="Proteomes" id="UP001170624"/>
    </source>
</evidence>
<dbReference type="EMBL" id="JAUOPU010000004">
    <property type="protein sequence ID" value="MDO6542019.1"/>
    <property type="molecule type" value="Genomic_DNA"/>
</dbReference>
<dbReference type="InterPro" id="IPR027385">
    <property type="entry name" value="Beta-barrel_OMP"/>
</dbReference>
<gene>
    <name evidence="4" type="ORF">Q4568_05725</name>
</gene>
<protein>
    <submittedName>
        <fullName evidence="4">Porin family protein</fullName>
    </submittedName>
</protein>
<dbReference type="Proteomes" id="UP001170624">
    <property type="component" value="Unassembled WGS sequence"/>
</dbReference>
<organism evidence="4 5">
    <name type="scientific">Photobacterium sanguinicancri</name>
    <dbReference type="NCBI Taxonomy" id="875932"/>
    <lineage>
        <taxon>Bacteria</taxon>
        <taxon>Pseudomonadati</taxon>
        <taxon>Pseudomonadota</taxon>
        <taxon>Gammaproteobacteria</taxon>
        <taxon>Vibrionales</taxon>
        <taxon>Vibrionaceae</taxon>
        <taxon>Photobacterium</taxon>
    </lineage>
</organism>
<name>A0AAW7Y0R9_9GAMM</name>